<dbReference type="Proteomes" id="UP000320333">
    <property type="component" value="Unassembled WGS sequence"/>
</dbReference>
<accession>A0A507FF78</accession>
<dbReference type="CDD" id="cd02603">
    <property type="entry name" value="HAD_sEH-N_like"/>
    <property type="match status" value="1"/>
</dbReference>
<proteinExistence type="predicted"/>
<evidence type="ECO:0000313" key="1">
    <source>
        <dbReference type="EMBL" id="TPX74883.1"/>
    </source>
</evidence>
<dbReference type="GO" id="GO:0016791">
    <property type="term" value="F:phosphatase activity"/>
    <property type="evidence" value="ECO:0007669"/>
    <property type="project" value="UniProtKB-ARBA"/>
</dbReference>
<keyword evidence="2" id="KW-1185">Reference proteome</keyword>
<protein>
    <recommendedName>
        <fullName evidence="3">Epoxide hydrolase</fullName>
    </recommendedName>
</protein>
<sequence length="248" mass="26981">MIKCVIFDIGGVVVSSPLEAIREYEREKGLPANYLNVAIQARGQLGAFQRFERGEITLNEFAPLFTAELNDTANNGAAYARFARKKGSTLAPGVSLHSSSSPFLDGLELLHRILSTSVDMRMVDAIRRLKSSGRFKLAALTNNFAIPKDAQTPAERNTADLLTGLFDAFFESSVVGLRKPDPRFYLHACESLGVLPHECVFLDDIGPNLKSAQDLGFHTIRVVVGHVPDAIAKLQQLTGVSLSSPAKL</sequence>
<dbReference type="InterPro" id="IPR052898">
    <property type="entry name" value="ACAD10-like"/>
</dbReference>
<name>A0A507FF78_9FUNG</name>
<dbReference type="Gene3D" id="3.40.50.1000">
    <property type="entry name" value="HAD superfamily/HAD-like"/>
    <property type="match status" value="1"/>
</dbReference>
<dbReference type="InterPro" id="IPR006439">
    <property type="entry name" value="HAD-SF_hydro_IA"/>
</dbReference>
<dbReference type="SUPFAM" id="SSF56784">
    <property type="entry name" value="HAD-like"/>
    <property type="match status" value="1"/>
</dbReference>
<dbReference type="PANTHER" id="PTHR47829">
    <property type="entry name" value="HYDROLASE, PUTATIVE (AFU_ORTHOLOGUE AFUA_1G12880)-RELATED"/>
    <property type="match status" value="1"/>
</dbReference>
<dbReference type="PANTHER" id="PTHR47829:SF1">
    <property type="entry name" value="HAD FAMILY PHOSPHATASE"/>
    <property type="match status" value="1"/>
</dbReference>
<gene>
    <name evidence="1" type="ORF">CcCBS67573_g03853</name>
</gene>
<reference evidence="1 2" key="1">
    <citation type="journal article" date="2019" name="Sci. Rep.">
        <title>Comparative genomics of chytrid fungi reveal insights into the obligate biotrophic and pathogenic lifestyle of Synchytrium endobioticum.</title>
        <authorList>
            <person name="van de Vossenberg B.T.L.H."/>
            <person name="Warris S."/>
            <person name="Nguyen H.D.T."/>
            <person name="van Gent-Pelzer M.P.E."/>
            <person name="Joly D.L."/>
            <person name="van de Geest H.C."/>
            <person name="Bonants P.J.M."/>
            <person name="Smith D.S."/>
            <person name="Levesque C.A."/>
            <person name="van der Lee T.A.J."/>
        </authorList>
    </citation>
    <scope>NUCLEOTIDE SEQUENCE [LARGE SCALE GENOMIC DNA]</scope>
    <source>
        <strain evidence="1 2">CBS 675.73</strain>
    </source>
</reference>
<dbReference type="Gene3D" id="1.10.150.240">
    <property type="entry name" value="Putative phosphatase, domain 2"/>
    <property type="match status" value="1"/>
</dbReference>
<dbReference type="SFLD" id="SFLDG01129">
    <property type="entry name" value="C1.5:_HAD__Beta-PGM__Phosphata"/>
    <property type="match status" value="1"/>
</dbReference>
<dbReference type="SFLD" id="SFLDS00003">
    <property type="entry name" value="Haloacid_Dehalogenase"/>
    <property type="match status" value="1"/>
</dbReference>
<evidence type="ECO:0008006" key="3">
    <source>
        <dbReference type="Google" id="ProtNLM"/>
    </source>
</evidence>
<dbReference type="InterPro" id="IPR023198">
    <property type="entry name" value="PGP-like_dom2"/>
</dbReference>
<dbReference type="NCBIfam" id="TIGR01509">
    <property type="entry name" value="HAD-SF-IA-v3"/>
    <property type="match status" value="1"/>
</dbReference>
<dbReference type="AlphaFoldDB" id="A0A507FF78"/>
<comment type="caution">
    <text evidence="1">The sequence shown here is derived from an EMBL/GenBank/DDBJ whole genome shotgun (WGS) entry which is preliminary data.</text>
</comment>
<dbReference type="STRING" id="246404.A0A507FF78"/>
<organism evidence="1 2">
    <name type="scientific">Chytriomyces confervae</name>
    <dbReference type="NCBI Taxonomy" id="246404"/>
    <lineage>
        <taxon>Eukaryota</taxon>
        <taxon>Fungi</taxon>
        <taxon>Fungi incertae sedis</taxon>
        <taxon>Chytridiomycota</taxon>
        <taxon>Chytridiomycota incertae sedis</taxon>
        <taxon>Chytridiomycetes</taxon>
        <taxon>Chytridiales</taxon>
        <taxon>Chytriomycetaceae</taxon>
        <taxon>Chytriomyces</taxon>
    </lineage>
</organism>
<dbReference type="OrthoDB" id="1694274at2759"/>
<dbReference type="EMBL" id="QEAP01000104">
    <property type="protein sequence ID" value="TPX74883.1"/>
    <property type="molecule type" value="Genomic_DNA"/>
</dbReference>
<dbReference type="InterPro" id="IPR036412">
    <property type="entry name" value="HAD-like_sf"/>
</dbReference>
<evidence type="ECO:0000313" key="2">
    <source>
        <dbReference type="Proteomes" id="UP000320333"/>
    </source>
</evidence>
<dbReference type="Pfam" id="PF00702">
    <property type="entry name" value="Hydrolase"/>
    <property type="match status" value="1"/>
</dbReference>
<dbReference type="InterPro" id="IPR023214">
    <property type="entry name" value="HAD_sf"/>
</dbReference>
<dbReference type="PRINTS" id="PR00413">
    <property type="entry name" value="HADHALOGNASE"/>
</dbReference>